<dbReference type="EMBL" id="JAINUG010000033">
    <property type="protein sequence ID" value="KAJ8408901.1"/>
    <property type="molecule type" value="Genomic_DNA"/>
</dbReference>
<proteinExistence type="predicted"/>
<comment type="caution">
    <text evidence="1">The sequence shown here is derived from an EMBL/GenBank/DDBJ whole genome shotgun (WGS) entry which is preliminary data.</text>
</comment>
<organism evidence="1 2">
    <name type="scientific">Aldrovandia affinis</name>
    <dbReference type="NCBI Taxonomy" id="143900"/>
    <lineage>
        <taxon>Eukaryota</taxon>
        <taxon>Metazoa</taxon>
        <taxon>Chordata</taxon>
        <taxon>Craniata</taxon>
        <taxon>Vertebrata</taxon>
        <taxon>Euteleostomi</taxon>
        <taxon>Actinopterygii</taxon>
        <taxon>Neopterygii</taxon>
        <taxon>Teleostei</taxon>
        <taxon>Notacanthiformes</taxon>
        <taxon>Halosauridae</taxon>
        <taxon>Aldrovandia</taxon>
    </lineage>
</organism>
<name>A0AAD7SUD6_9TELE</name>
<protein>
    <submittedName>
        <fullName evidence="1">Uncharacterized protein</fullName>
    </submittedName>
</protein>
<dbReference type="Proteomes" id="UP001221898">
    <property type="component" value="Unassembled WGS sequence"/>
</dbReference>
<gene>
    <name evidence="1" type="ORF">AAFF_G00247190</name>
</gene>
<accession>A0AAD7SUD6</accession>
<evidence type="ECO:0000313" key="2">
    <source>
        <dbReference type="Proteomes" id="UP001221898"/>
    </source>
</evidence>
<reference evidence="1" key="1">
    <citation type="journal article" date="2023" name="Science">
        <title>Genome structures resolve the early diversification of teleost fishes.</title>
        <authorList>
            <person name="Parey E."/>
            <person name="Louis A."/>
            <person name="Montfort J."/>
            <person name="Bouchez O."/>
            <person name="Roques C."/>
            <person name="Iampietro C."/>
            <person name="Lluch J."/>
            <person name="Castinel A."/>
            <person name="Donnadieu C."/>
            <person name="Desvignes T."/>
            <person name="Floi Bucao C."/>
            <person name="Jouanno E."/>
            <person name="Wen M."/>
            <person name="Mejri S."/>
            <person name="Dirks R."/>
            <person name="Jansen H."/>
            <person name="Henkel C."/>
            <person name="Chen W.J."/>
            <person name="Zahm M."/>
            <person name="Cabau C."/>
            <person name="Klopp C."/>
            <person name="Thompson A.W."/>
            <person name="Robinson-Rechavi M."/>
            <person name="Braasch I."/>
            <person name="Lecointre G."/>
            <person name="Bobe J."/>
            <person name="Postlethwait J.H."/>
            <person name="Berthelot C."/>
            <person name="Roest Crollius H."/>
            <person name="Guiguen Y."/>
        </authorList>
    </citation>
    <scope>NUCLEOTIDE SEQUENCE</scope>
    <source>
        <strain evidence="1">NC1722</strain>
    </source>
</reference>
<dbReference type="AlphaFoldDB" id="A0AAD7SUD6"/>
<keyword evidence="2" id="KW-1185">Reference proteome</keyword>
<evidence type="ECO:0000313" key="1">
    <source>
        <dbReference type="EMBL" id="KAJ8408901.1"/>
    </source>
</evidence>
<sequence length="89" mass="9498">MSDSLAQYELSLSAADASTQILLPLSLLPRPATACRCFGASSASRRALPRAAERWHVMGADTSQVLANDLRPRRPGTLTHSAVTSVMCD</sequence>